<dbReference type="Proteomes" id="UP000018888">
    <property type="component" value="Unassembled WGS sequence"/>
</dbReference>
<accession>A0A2P4P9Y0</accession>
<protein>
    <recommendedName>
        <fullName evidence="3">HAT C-terminal dimerisation domain-containing protein</fullName>
    </recommendedName>
</protein>
<reference evidence="1 2" key="2">
    <citation type="journal article" date="2018" name="New Phytol.">
        <title>High intraspecific genome diversity in the model arbuscular mycorrhizal symbiont Rhizophagus irregularis.</title>
        <authorList>
            <person name="Chen E.C.H."/>
            <person name="Morin E."/>
            <person name="Beaudet D."/>
            <person name="Noel J."/>
            <person name="Yildirir G."/>
            <person name="Ndikumana S."/>
            <person name="Charron P."/>
            <person name="St-Onge C."/>
            <person name="Giorgi J."/>
            <person name="Kruger M."/>
            <person name="Marton T."/>
            <person name="Ropars J."/>
            <person name="Grigoriev I.V."/>
            <person name="Hainaut M."/>
            <person name="Henrissat B."/>
            <person name="Roux C."/>
            <person name="Martin F."/>
            <person name="Corradi N."/>
        </authorList>
    </citation>
    <scope>NUCLEOTIDE SEQUENCE [LARGE SCALE GENOMIC DNA]</scope>
    <source>
        <strain evidence="1 2">DAOM 197198</strain>
    </source>
</reference>
<reference evidence="1 2" key="1">
    <citation type="journal article" date="2013" name="Proc. Natl. Acad. Sci. U.S.A.">
        <title>Genome of an arbuscular mycorrhizal fungus provides insight into the oldest plant symbiosis.</title>
        <authorList>
            <person name="Tisserant E."/>
            <person name="Malbreil M."/>
            <person name="Kuo A."/>
            <person name="Kohler A."/>
            <person name="Symeonidi A."/>
            <person name="Balestrini R."/>
            <person name="Charron P."/>
            <person name="Duensing N."/>
            <person name="Frei Dit Frey N."/>
            <person name="Gianinazzi-Pearson V."/>
            <person name="Gilbert L.B."/>
            <person name="Handa Y."/>
            <person name="Herr J.R."/>
            <person name="Hijri M."/>
            <person name="Koul R."/>
            <person name="Kawaguchi M."/>
            <person name="Krajinski F."/>
            <person name="Lammers P.J."/>
            <person name="Masclaux F.G."/>
            <person name="Murat C."/>
            <person name="Morin E."/>
            <person name="Ndikumana S."/>
            <person name="Pagni M."/>
            <person name="Petitpierre D."/>
            <person name="Requena N."/>
            <person name="Rosikiewicz P."/>
            <person name="Riley R."/>
            <person name="Saito K."/>
            <person name="San Clemente H."/>
            <person name="Shapiro H."/>
            <person name="van Tuinen D."/>
            <person name="Becard G."/>
            <person name="Bonfante P."/>
            <person name="Paszkowski U."/>
            <person name="Shachar-Hill Y.Y."/>
            <person name="Tuskan G.A."/>
            <person name="Young P.W."/>
            <person name="Sanders I.R."/>
            <person name="Henrissat B."/>
            <person name="Rensing S.A."/>
            <person name="Grigoriev I.V."/>
            <person name="Corradi N."/>
            <person name="Roux C."/>
            <person name="Martin F."/>
        </authorList>
    </citation>
    <scope>NUCLEOTIDE SEQUENCE [LARGE SCALE GENOMIC DNA]</scope>
    <source>
        <strain evidence="1 2">DAOM 197198</strain>
    </source>
</reference>
<keyword evidence="2" id="KW-1185">Reference proteome</keyword>
<organism evidence="1 2">
    <name type="scientific">Rhizophagus irregularis (strain DAOM 181602 / DAOM 197198 / MUCL 43194)</name>
    <name type="common">Arbuscular mycorrhizal fungus</name>
    <name type="synonym">Glomus intraradices</name>
    <dbReference type="NCBI Taxonomy" id="747089"/>
    <lineage>
        <taxon>Eukaryota</taxon>
        <taxon>Fungi</taxon>
        <taxon>Fungi incertae sedis</taxon>
        <taxon>Mucoromycota</taxon>
        <taxon>Glomeromycotina</taxon>
        <taxon>Glomeromycetes</taxon>
        <taxon>Glomerales</taxon>
        <taxon>Glomeraceae</taxon>
        <taxon>Rhizophagus</taxon>
    </lineage>
</organism>
<name>A0A2P4P9Y0_RHIID</name>
<proteinExistence type="predicted"/>
<gene>
    <name evidence="1" type="ORF">GLOIN_2v1785627</name>
</gene>
<dbReference type="AlphaFoldDB" id="A0A2P4P9Y0"/>
<dbReference type="SUPFAM" id="SSF53098">
    <property type="entry name" value="Ribonuclease H-like"/>
    <property type="match status" value="1"/>
</dbReference>
<evidence type="ECO:0000313" key="2">
    <source>
        <dbReference type="Proteomes" id="UP000018888"/>
    </source>
</evidence>
<dbReference type="EMBL" id="AUPC02000310">
    <property type="protein sequence ID" value="POG62171.1"/>
    <property type="molecule type" value="Genomic_DNA"/>
</dbReference>
<evidence type="ECO:0000313" key="1">
    <source>
        <dbReference type="EMBL" id="POG62171.1"/>
    </source>
</evidence>
<comment type="caution">
    <text evidence="1">The sequence shown here is derived from an EMBL/GenBank/DDBJ whole genome shotgun (WGS) entry which is preliminary data.</text>
</comment>
<dbReference type="VEuPathDB" id="FungiDB:RhiirFUN_000568"/>
<dbReference type="VEuPathDB" id="FungiDB:RhiirFUN_024177"/>
<sequence length="455" mass="53131">MSNSQSENIDLNKKKRGRPKTDVWEYFKEGPRNRGHCSAECNFCGWKQQIGQPIEMQGYIAINCSKAPYEIKTIFLEKPKINEKFESTKIDQVKVEMVNHAIVKFFGCCGIPFHIIENPFFIDLLRVDGWTNARGQSLYAFILITKERKEYVHSVQNLLNYSHTGRFLADKMIEIIENVGSTKFEFAQSILKKCMKLVYFFKASHQANAILTNEIIENMIKGGGLKGYCQTRWTTAFDCISSVLKCEDALKNLPPYDDEFISKYYTVECWWSYVEQDEGEENFIQQLALKIFSITPYNAGCERIFSVIGWYIYEQKKNDHLQNITKLHTYYVLNAKTELKFTAKDLNVTNEEEFYQLVRNEHMIKACPLCLQNGIYQNINDEIEEKELKIEDDNNDSDLVDIEKYEKFNSENDNVLQKPQVITIEFVNIDNVIDHGNKNFDLDKLLDKQFNVDNE</sequence>
<dbReference type="InterPro" id="IPR012337">
    <property type="entry name" value="RNaseH-like_sf"/>
</dbReference>
<evidence type="ECO:0008006" key="3">
    <source>
        <dbReference type="Google" id="ProtNLM"/>
    </source>
</evidence>